<dbReference type="EMBL" id="LAZR01026216">
    <property type="protein sequence ID" value="KKL69415.1"/>
    <property type="molecule type" value="Genomic_DNA"/>
</dbReference>
<sequence>MKKTIRAFILSTGLSVLILGTGFGQLADISKMLSGGVNDAELMLTEYLRPLANSLGANLNGGWYNSAKVHGTLGFDVTFTVSAAIAPDDAKLYDLGTLALDALYSDPIAPTFSGEKGFGPTMSYEEDILGTAYEVLRYDHPAGVNLKWMPSPMINAGVGLPKGFEIIGRWMPTVKYKDVASAGLWGIGVKHDIGQWIPFVKRVPVLDFTIHYGYTNLNLNTGLTTLTPELLGAVDNTTNADWEGQNFDLVTQGHTANFLVGATLPVVAFYGGIGISMTQSNLKMNGYYPIPTLNVDDPLNPYSEVTDASAEQDPIDIEIKNSDGSTSAPRYNVGMRFKFTVITLHFDYTYANYSVVTVGFGVSLR</sequence>
<accession>A0A0F9GIZ6</accession>
<reference evidence="1" key="1">
    <citation type="journal article" date="2015" name="Nature">
        <title>Complex archaea that bridge the gap between prokaryotes and eukaryotes.</title>
        <authorList>
            <person name="Spang A."/>
            <person name="Saw J.H."/>
            <person name="Jorgensen S.L."/>
            <person name="Zaremba-Niedzwiedzka K."/>
            <person name="Martijn J."/>
            <person name="Lind A.E."/>
            <person name="van Eijk R."/>
            <person name="Schleper C."/>
            <person name="Guy L."/>
            <person name="Ettema T.J."/>
        </authorList>
    </citation>
    <scope>NUCLEOTIDE SEQUENCE</scope>
</reference>
<comment type="caution">
    <text evidence="1">The sequence shown here is derived from an EMBL/GenBank/DDBJ whole genome shotgun (WGS) entry which is preliminary data.</text>
</comment>
<gene>
    <name evidence="1" type="ORF">LCGC14_2115180</name>
</gene>
<protein>
    <submittedName>
        <fullName evidence="1">Uncharacterized protein</fullName>
    </submittedName>
</protein>
<organism evidence="1">
    <name type="scientific">marine sediment metagenome</name>
    <dbReference type="NCBI Taxonomy" id="412755"/>
    <lineage>
        <taxon>unclassified sequences</taxon>
        <taxon>metagenomes</taxon>
        <taxon>ecological metagenomes</taxon>
    </lineage>
</organism>
<evidence type="ECO:0000313" key="1">
    <source>
        <dbReference type="EMBL" id="KKL69415.1"/>
    </source>
</evidence>
<dbReference type="AlphaFoldDB" id="A0A0F9GIZ6"/>
<dbReference type="Pfam" id="PF20230">
    <property type="entry name" value="DUF6588"/>
    <property type="match status" value="1"/>
</dbReference>
<proteinExistence type="predicted"/>
<name>A0A0F9GIZ6_9ZZZZ</name>
<dbReference type="InterPro" id="IPR046495">
    <property type="entry name" value="DUF6588"/>
</dbReference>